<reference evidence="2" key="1">
    <citation type="journal article" date="2014" name="Proc. Natl. Acad. Sci. U.S.A.">
        <title>Massive programmed translational jumping in mitochondria.</title>
        <authorList>
            <person name="Lang B.F."/>
            <person name="Jakubkova M."/>
            <person name="Hegedusova E."/>
            <person name="Daoud R."/>
            <person name="Forget L."/>
            <person name="Brejova B."/>
            <person name="Vinar T."/>
            <person name="Kosa P."/>
            <person name="Fricova D."/>
            <person name="Nebohacova M."/>
            <person name="Griac P."/>
            <person name="Tomaska L."/>
            <person name="Burger G."/>
            <person name="Nosek J."/>
        </authorList>
    </citation>
    <scope>NUCLEOTIDE SEQUENCE</scope>
    <source>
        <strain evidence="2">NRRL Y-17686</strain>
    </source>
</reference>
<dbReference type="RefSeq" id="YP_009029713.1">
    <property type="nucleotide sequence ID" value="NC_024095.1"/>
</dbReference>
<dbReference type="EMBL" id="KJ459952">
    <property type="protein sequence ID" value="AHY04966.1"/>
    <property type="molecule type" value="Genomic_DNA"/>
</dbReference>
<dbReference type="InterPro" id="IPR051289">
    <property type="entry name" value="LAGLIDADG_Endonuclease"/>
</dbReference>
<dbReference type="InterPro" id="IPR004860">
    <property type="entry name" value="LAGLIDADG_dom"/>
</dbReference>
<dbReference type="AlphaFoldDB" id="A0A023UP96"/>
<gene>
    <name evidence="2" type="primary">orf376</name>
</gene>
<geneLocation type="mitochondrion" evidence="2"/>
<dbReference type="InterPro" id="IPR027434">
    <property type="entry name" value="Homing_endonucl"/>
</dbReference>
<sequence length="376" mass="44379">KPYYTAAICMTVCLEPLIYYLLMNRQSAGNLFSLDFMKITRDYTLSLIIEVFNTWYRIWNDYIIKYKMFSLTKDNINLDLEYIKSMNKYKNNKITTNNLFSSYLAGLIEGDGCIMTPKTLRSKKGRLNYPSIQMAFNTKDIPLALFIQDRLGHGSVSKKKNTNACVLTINNKEGILKLTNLINGYMRTPKYMKLVELIIWLNKNYNSNMTMLSTDTSLISSNSWLSGFIDADGSFNIRHSQINDRFTTRVYMRLTQSKLDTWGVNKFSFMQSMANFLHTEVKYMERNRTKRFSKEYKMTTSSLKSNLTLMNYLDNYPTFSSKYLDYLDWKEVALLFNPRFKHTEDNIKTMVKNKKNMNNNRSYFNWNHLQKFYAIN</sequence>
<dbReference type="Pfam" id="PF00961">
    <property type="entry name" value="LAGLIDADG_1"/>
    <property type="match status" value="2"/>
</dbReference>
<dbReference type="FunFam" id="3.10.28.10:FF:000007">
    <property type="entry name" value="Intron-encoded DNA endonuclease aI3"/>
    <property type="match status" value="1"/>
</dbReference>
<evidence type="ECO:0000259" key="1">
    <source>
        <dbReference type="Pfam" id="PF00961"/>
    </source>
</evidence>
<feature type="domain" description="Homing endonuclease LAGLIDADG" evidence="1">
    <location>
        <begin position="104"/>
        <end position="196"/>
    </location>
</feature>
<protein>
    <recommendedName>
        <fullName evidence="1">Homing endonuclease LAGLIDADG domain-containing protein</fullName>
    </recommendedName>
</protein>
<keyword evidence="2" id="KW-0496">Mitochondrion</keyword>
<dbReference type="SUPFAM" id="SSF55608">
    <property type="entry name" value="Homing endonucleases"/>
    <property type="match status" value="2"/>
</dbReference>
<dbReference type="GO" id="GO:0004519">
    <property type="term" value="F:endonuclease activity"/>
    <property type="evidence" value="ECO:0007669"/>
    <property type="project" value="InterPro"/>
</dbReference>
<dbReference type="Gene3D" id="3.10.28.10">
    <property type="entry name" value="Homing endonucleases"/>
    <property type="match status" value="2"/>
</dbReference>
<dbReference type="PANTHER" id="PTHR36181:SF1">
    <property type="entry name" value="LAGLIDADG ENDONUCLEASE"/>
    <property type="match status" value="1"/>
</dbReference>
<feature type="domain" description="Homing endonuclease LAGLIDADG" evidence="1">
    <location>
        <begin position="225"/>
        <end position="332"/>
    </location>
</feature>
<dbReference type="PANTHER" id="PTHR36181">
    <property type="entry name" value="INTRON-ENCODED ENDONUCLEASE AI3-RELATED"/>
    <property type="match status" value="1"/>
</dbReference>
<name>A0A023UP96_9ASCO</name>
<evidence type="ECO:0000313" key="2">
    <source>
        <dbReference type="EMBL" id="AHY04966.1"/>
    </source>
</evidence>
<organism evidence="2">
    <name type="scientific">Magnusiomyces capitatus</name>
    <dbReference type="NCBI Taxonomy" id="1095183"/>
    <lineage>
        <taxon>Eukaryota</taxon>
        <taxon>Fungi</taxon>
        <taxon>Dikarya</taxon>
        <taxon>Ascomycota</taxon>
        <taxon>Saccharomycotina</taxon>
        <taxon>Dipodascomycetes</taxon>
        <taxon>Dipodascales</taxon>
        <taxon>Dipodascaceae</taxon>
        <taxon>Magnusiomyces</taxon>
    </lineage>
</organism>
<dbReference type="GeneID" id="19351070"/>
<feature type="non-terminal residue" evidence="2">
    <location>
        <position position="1"/>
    </location>
</feature>
<proteinExistence type="predicted"/>
<dbReference type="GO" id="GO:0005739">
    <property type="term" value="C:mitochondrion"/>
    <property type="evidence" value="ECO:0007669"/>
    <property type="project" value="UniProtKB-ARBA"/>
</dbReference>
<accession>A0A023UP96</accession>